<comment type="caution">
    <text evidence="1">The sequence shown here is derived from an EMBL/GenBank/DDBJ whole genome shotgun (WGS) entry which is preliminary data.</text>
</comment>
<sequence>MERPNKAPNKQKVGETPAVTTQALQVVPSVSLTSFSGIAATTTPRLTDLATDTPRITATPDAPPAKLSWNLLGTLQHMITSAIRE</sequence>
<dbReference type="EMBL" id="JACGWJ010000014">
    <property type="protein sequence ID" value="KAL0373517.1"/>
    <property type="molecule type" value="Genomic_DNA"/>
</dbReference>
<protein>
    <submittedName>
        <fullName evidence="1">Uncharacterized protein</fullName>
    </submittedName>
</protein>
<gene>
    <name evidence="1" type="ORF">Sradi_3267400</name>
</gene>
<dbReference type="AlphaFoldDB" id="A0AAW2R0I6"/>
<proteinExistence type="predicted"/>
<reference evidence="1" key="2">
    <citation type="journal article" date="2024" name="Plant">
        <title>Genomic evolution and insights into agronomic trait innovations of Sesamum species.</title>
        <authorList>
            <person name="Miao H."/>
            <person name="Wang L."/>
            <person name="Qu L."/>
            <person name="Liu H."/>
            <person name="Sun Y."/>
            <person name="Le M."/>
            <person name="Wang Q."/>
            <person name="Wei S."/>
            <person name="Zheng Y."/>
            <person name="Lin W."/>
            <person name="Duan Y."/>
            <person name="Cao H."/>
            <person name="Xiong S."/>
            <person name="Wang X."/>
            <person name="Wei L."/>
            <person name="Li C."/>
            <person name="Ma Q."/>
            <person name="Ju M."/>
            <person name="Zhao R."/>
            <person name="Li G."/>
            <person name="Mu C."/>
            <person name="Tian Q."/>
            <person name="Mei H."/>
            <person name="Zhang T."/>
            <person name="Gao T."/>
            <person name="Zhang H."/>
        </authorList>
    </citation>
    <scope>NUCLEOTIDE SEQUENCE</scope>
    <source>
        <strain evidence="1">G02</strain>
    </source>
</reference>
<name>A0AAW2R0I6_SESRA</name>
<organism evidence="1">
    <name type="scientific">Sesamum radiatum</name>
    <name type="common">Black benniseed</name>
    <dbReference type="NCBI Taxonomy" id="300843"/>
    <lineage>
        <taxon>Eukaryota</taxon>
        <taxon>Viridiplantae</taxon>
        <taxon>Streptophyta</taxon>
        <taxon>Embryophyta</taxon>
        <taxon>Tracheophyta</taxon>
        <taxon>Spermatophyta</taxon>
        <taxon>Magnoliopsida</taxon>
        <taxon>eudicotyledons</taxon>
        <taxon>Gunneridae</taxon>
        <taxon>Pentapetalae</taxon>
        <taxon>asterids</taxon>
        <taxon>lamiids</taxon>
        <taxon>Lamiales</taxon>
        <taxon>Pedaliaceae</taxon>
        <taxon>Sesamum</taxon>
    </lineage>
</organism>
<accession>A0AAW2R0I6</accession>
<reference evidence="1" key="1">
    <citation type="submission" date="2020-06" db="EMBL/GenBank/DDBJ databases">
        <authorList>
            <person name="Li T."/>
            <person name="Hu X."/>
            <person name="Zhang T."/>
            <person name="Song X."/>
            <person name="Zhang H."/>
            <person name="Dai N."/>
            <person name="Sheng W."/>
            <person name="Hou X."/>
            <person name="Wei L."/>
        </authorList>
    </citation>
    <scope>NUCLEOTIDE SEQUENCE</scope>
    <source>
        <strain evidence="1">G02</strain>
        <tissue evidence="1">Leaf</tissue>
    </source>
</reference>
<evidence type="ECO:0000313" key="1">
    <source>
        <dbReference type="EMBL" id="KAL0373517.1"/>
    </source>
</evidence>